<feature type="compositionally biased region" description="Low complexity" evidence="3">
    <location>
        <begin position="96"/>
        <end position="108"/>
    </location>
</feature>
<dbReference type="GO" id="GO:0000981">
    <property type="term" value="F:DNA-binding transcription factor activity, RNA polymerase II-specific"/>
    <property type="evidence" value="ECO:0007669"/>
    <property type="project" value="InterPro"/>
</dbReference>
<dbReference type="InterPro" id="IPR036864">
    <property type="entry name" value="Zn2-C6_fun-type_DNA-bd_sf"/>
</dbReference>
<evidence type="ECO:0000256" key="1">
    <source>
        <dbReference type="ARBA" id="ARBA00004123"/>
    </source>
</evidence>
<keyword evidence="6" id="KW-1185">Reference proteome</keyword>
<evidence type="ECO:0000256" key="3">
    <source>
        <dbReference type="SAM" id="MobiDB-lite"/>
    </source>
</evidence>
<evidence type="ECO:0000313" key="5">
    <source>
        <dbReference type="EMBL" id="CEJ92168.1"/>
    </source>
</evidence>
<dbReference type="SMART" id="SM00066">
    <property type="entry name" value="GAL4"/>
    <property type="match status" value="1"/>
</dbReference>
<dbReference type="EMBL" id="CDHN01000004">
    <property type="protein sequence ID" value="CEJ92168.1"/>
    <property type="molecule type" value="Genomic_DNA"/>
</dbReference>
<comment type="subcellular location">
    <subcellularLocation>
        <location evidence="1">Nucleus</location>
    </subcellularLocation>
</comment>
<sequence length="694" mass="78056">MGRQPRQRPISCKLCRQRKLRCSRVFPCSNCLCRGVECEHDGPLTTSSHNSPEVSLKVKDVSNAELLARLEKLESIIALQNGAGQVERPIVPPERPVSSQLSSESSPISPQLQKITDDALFLERSCYGNIVGDNLVSDPLVFRICSMHKIATQPSYLPQGFSTSNFSGLTDVVKCVWIPLRQEARILVDKYKADVDHFHHIVHLPALYDMINTIYDKVEGGIMPDIGSMILLLCLSATATYSWSFEDDVRQLFTSAAEARSHSMMWIKASLDVIDYAARIAATSIEAIQGMVILFLAFCNLEGLSTRARGLLMKSIGMARDIGLHRLDSPSMLSERLKMGTIRAEIGRRTWWFLVATDWMMAHFAAPIESTYSVHPRQMSVRKPVNVDDDDLVDGKEAVGRPLHEPTRVSALIYRLRLAEICQSLMDRFPAHSAHPDRLDYNYVMEIDGKFRTFIRELPDFFQPNTPPKLVRESDETPIPSGILVQRYTLNLLMHRNLCKLHLPYFPRGSVEPAFAYSKDACLFSARLIIQAEKSLKVEGLPFATTRLRSIMIVRSVFLASIVFVLNACLNREAADGDCDADYLLDSWRILNDVRDQSASAVKLLDLSMQVLRRHAPDHICLQRVSQMNFNSASTDSDNMNRTMPKAGANVPDLRPDTDSAYVEQQLQALEGRADLNAIDWDKLFYGLEGASFM</sequence>
<accession>A0A0A1TMG5</accession>
<dbReference type="InterPro" id="IPR001138">
    <property type="entry name" value="Zn2Cys6_DnaBD"/>
</dbReference>
<protein>
    <recommendedName>
        <fullName evidence="4">Zn(2)-C6 fungal-type domain-containing protein</fullName>
    </recommendedName>
</protein>
<dbReference type="CDD" id="cd00067">
    <property type="entry name" value="GAL4"/>
    <property type="match status" value="1"/>
</dbReference>
<dbReference type="PANTHER" id="PTHR31001:SF90">
    <property type="entry name" value="CENTROMERE DNA-BINDING PROTEIN COMPLEX CBF3 SUBUNIT B"/>
    <property type="match status" value="1"/>
</dbReference>
<dbReference type="OrthoDB" id="3014581at2759"/>
<dbReference type="InterPro" id="IPR050613">
    <property type="entry name" value="Sec_Metabolite_Reg"/>
</dbReference>
<dbReference type="Pfam" id="PF00172">
    <property type="entry name" value="Zn_clus"/>
    <property type="match status" value="1"/>
</dbReference>
<dbReference type="PROSITE" id="PS50048">
    <property type="entry name" value="ZN2_CY6_FUNGAL_2"/>
    <property type="match status" value="1"/>
</dbReference>
<dbReference type="GO" id="GO:0005634">
    <property type="term" value="C:nucleus"/>
    <property type="evidence" value="ECO:0007669"/>
    <property type="project" value="UniProtKB-SubCell"/>
</dbReference>
<gene>
    <name evidence="5" type="ORF">VHEMI07836</name>
</gene>
<feature type="domain" description="Zn(2)-C6 fungal-type" evidence="4">
    <location>
        <begin position="11"/>
        <end position="40"/>
    </location>
</feature>
<dbReference type="HOGENOM" id="CLU_013260_1_0_1"/>
<organism evidence="5 6">
    <name type="scientific">[Torrubiella] hemipterigena</name>
    <dbReference type="NCBI Taxonomy" id="1531966"/>
    <lineage>
        <taxon>Eukaryota</taxon>
        <taxon>Fungi</taxon>
        <taxon>Dikarya</taxon>
        <taxon>Ascomycota</taxon>
        <taxon>Pezizomycotina</taxon>
        <taxon>Sordariomycetes</taxon>
        <taxon>Hypocreomycetidae</taxon>
        <taxon>Hypocreales</taxon>
        <taxon>Clavicipitaceae</taxon>
        <taxon>Clavicipitaceae incertae sedis</taxon>
        <taxon>'Torrubiella' clade</taxon>
    </lineage>
</organism>
<dbReference type="GO" id="GO:0008270">
    <property type="term" value="F:zinc ion binding"/>
    <property type="evidence" value="ECO:0007669"/>
    <property type="project" value="InterPro"/>
</dbReference>
<proteinExistence type="predicted"/>
<dbReference type="SUPFAM" id="SSF57701">
    <property type="entry name" value="Zn2/Cys6 DNA-binding domain"/>
    <property type="match status" value="1"/>
</dbReference>
<dbReference type="PROSITE" id="PS00463">
    <property type="entry name" value="ZN2_CY6_FUNGAL_1"/>
    <property type="match status" value="1"/>
</dbReference>
<name>A0A0A1TMG5_9HYPO</name>
<dbReference type="CDD" id="cd12148">
    <property type="entry name" value="fungal_TF_MHR"/>
    <property type="match status" value="1"/>
</dbReference>
<dbReference type="AlphaFoldDB" id="A0A0A1TMG5"/>
<dbReference type="Proteomes" id="UP000039046">
    <property type="component" value="Unassembled WGS sequence"/>
</dbReference>
<evidence type="ECO:0000259" key="4">
    <source>
        <dbReference type="PROSITE" id="PS50048"/>
    </source>
</evidence>
<dbReference type="Gene3D" id="4.10.240.10">
    <property type="entry name" value="Zn(2)-C6 fungal-type DNA-binding domain"/>
    <property type="match status" value="1"/>
</dbReference>
<evidence type="ECO:0000313" key="6">
    <source>
        <dbReference type="Proteomes" id="UP000039046"/>
    </source>
</evidence>
<keyword evidence="2" id="KW-0539">Nucleus</keyword>
<feature type="region of interest" description="Disordered" evidence="3">
    <location>
        <begin position="88"/>
        <end position="108"/>
    </location>
</feature>
<dbReference type="PANTHER" id="PTHR31001">
    <property type="entry name" value="UNCHARACTERIZED TRANSCRIPTIONAL REGULATORY PROTEIN"/>
    <property type="match status" value="1"/>
</dbReference>
<reference evidence="5 6" key="1">
    <citation type="journal article" date="2015" name="Genome Announc.">
        <title>Draft Genome Sequence and Gene Annotation of the Entomopathogenic Fungus Verticillium hemipterigenum.</title>
        <authorList>
            <person name="Horn F."/>
            <person name="Habel A."/>
            <person name="Scharf D.H."/>
            <person name="Dworschak J."/>
            <person name="Brakhage A.A."/>
            <person name="Guthke R."/>
            <person name="Hertweck C."/>
            <person name="Linde J."/>
        </authorList>
    </citation>
    <scope>NUCLEOTIDE SEQUENCE [LARGE SCALE GENOMIC DNA]</scope>
</reference>
<evidence type="ECO:0000256" key="2">
    <source>
        <dbReference type="ARBA" id="ARBA00023242"/>
    </source>
</evidence>
<dbReference type="STRING" id="1531966.A0A0A1TMG5"/>